<reference evidence="2 3" key="1">
    <citation type="journal article" date="2015" name="Genome Biol.">
        <title>Comparative genomics of Steinernema reveals deeply conserved gene regulatory networks.</title>
        <authorList>
            <person name="Dillman A.R."/>
            <person name="Macchietto M."/>
            <person name="Porter C.F."/>
            <person name="Rogers A."/>
            <person name="Williams B."/>
            <person name="Antoshechkin I."/>
            <person name="Lee M.M."/>
            <person name="Goodwin Z."/>
            <person name="Lu X."/>
            <person name="Lewis E.E."/>
            <person name="Goodrich-Blair H."/>
            <person name="Stock S.P."/>
            <person name="Adams B.J."/>
            <person name="Sternberg P.W."/>
            <person name="Mortazavi A."/>
        </authorList>
    </citation>
    <scope>NUCLEOTIDE SEQUENCE [LARGE SCALE GENOMIC DNA]</scope>
    <source>
        <strain evidence="2 3">ALL</strain>
    </source>
</reference>
<evidence type="ECO:0000313" key="3">
    <source>
        <dbReference type="Proteomes" id="UP000298663"/>
    </source>
</evidence>
<protein>
    <submittedName>
        <fullName evidence="2">Uncharacterized protein</fullName>
    </submittedName>
</protein>
<feature type="region of interest" description="Disordered" evidence="1">
    <location>
        <begin position="20"/>
        <end position="59"/>
    </location>
</feature>
<name>A0A4U5NX05_STECR</name>
<proteinExistence type="predicted"/>
<organism evidence="2 3">
    <name type="scientific">Steinernema carpocapsae</name>
    <name type="common">Entomopathogenic nematode</name>
    <dbReference type="NCBI Taxonomy" id="34508"/>
    <lineage>
        <taxon>Eukaryota</taxon>
        <taxon>Metazoa</taxon>
        <taxon>Ecdysozoa</taxon>
        <taxon>Nematoda</taxon>
        <taxon>Chromadorea</taxon>
        <taxon>Rhabditida</taxon>
        <taxon>Tylenchina</taxon>
        <taxon>Panagrolaimomorpha</taxon>
        <taxon>Strongyloidoidea</taxon>
        <taxon>Steinernematidae</taxon>
        <taxon>Steinernema</taxon>
    </lineage>
</organism>
<sequence length="103" mass="11493">MKTFSGICKVQRQALRQKLGKEAKKGLSTQGGRPQSTAAENVTKRSQPHFEKPPRRPVCGKTTIGDWTCTKRNIHLDVERAVFDTLKAQNAVVECLQSKSARE</sequence>
<dbReference type="Proteomes" id="UP000298663">
    <property type="component" value="Unassembled WGS sequence"/>
</dbReference>
<dbReference type="EMBL" id="AZBU02000003">
    <property type="protein sequence ID" value="TKR87793.1"/>
    <property type="molecule type" value="Genomic_DNA"/>
</dbReference>
<keyword evidence="3" id="KW-1185">Reference proteome</keyword>
<dbReference type="AlphaFoldDB" id="A0A4U5NX05"/>
<comment type="caution">
    <text evidence="2">The sequence shown here is derived from an EMBL/GenBank/DDBJ whole genome shotgun (WGS) entry which is preliminary data.</text>
</comment>
<evidence type="ECO:0000256" key="1">
    <source>
        <dbReference type="SAM" id="MobiDB-lite"/>
    </source>
</evidence>
<reference evidence="2 3" key="2">
    <citation type="journal article" date="2019" name="G3 (Bethesda)">
        <title>Hybrid Assembly of the Genome of the Entomopathogenic Nematode Steinernema carpocapsae Identifies the X-Chromosome.</title>
        <authorList>
            <person name="Serra L."/>
            <person name="Macchietto M."/>
            <person name="Macias-Munoz A."/>
            <person name="McGill C.J."/>
            <person name="Rodriguez I.M."/>
            <person name="Rodriguez B."/>
            <person name="Murad R."/>
            <person name="Mortazavi A."/>
        </authorList>
    </citation>
    <scope>NUCLEOTIDE SEQUENCE [LARGE SCALE GENOMIC DNA]</scope>
    <source>
        <strain evidence="2 3">ALL</strain>
    </source>
</reference>
<gene>
    <name evidence="2" type="ORF">L596_012138</name>
</gene>
<evidence type="ECO:0000313" key="2">
    <source>
        <dbReference type="EMBL" id="TKR87793.1"/>
    </source>
</evidence>
<feature type="compositionally biased region" description="Polar residues" evidence="1">
    <location>
        <begin position="27"/>
        <end position="40"/>
    </location>
</feature>
<accession>A0A4U5NX05</accession>